<evidence type="ECO:0000256" key="5">
    <source>
        <dbReference type="ARBA" id="ARBA00023002"/>
    </source>
</evidence>
<evidence type="ECO:0000256" key="2">
    <source>
        <dbReference type="ARBA" id="ARBA00010617"/>
    </source>
</evidence>
<dbReference type="InterPro" id="IPR017972">
    <property type="entry name" value="Cyt_P450_CS"/>
</dbReference>
<dbReference type="InterPro" id="IPR036396">
    <property type="entry name" value="Cyt_P450_sf"/>
</dbReference>
<evidence type="ECO:0000313" key="10">
    <source>
        <dbReference type="RefSeq" id="XP_002730846.1"/>
    </source>
</evidence>
<evidence type="ECO:0000256" key="1">
    <source>
        <dbReference type="ARBA" id="ARBA00001971"/>
    </source>
</evidence>
<keyword evidence="9" id="KW-1185">Reference proteome</keyword>
<keyword evidence="6 8" id="KW-0408">Iron</keyword>
<evidence type="ECO:0000313" key="9">
    <source>
        <dbReference type="Proteomes" id="UP000694865"/>
    </source>
</evidence>
<dbReference type="PRINTS" id="PR00463">
    <property type="entry name" value="EP450I"/>
</dbReference>
<evidence type="ECO:0000256" key="4">
    <source>
        <dbReference type="ARBA" id="ARBA00022723"/>
    </source>
</evidence>
<dbReference type="Gene3D" id="1.10.630.10">
    <property type="entry name" value="Cytochrome P450"/>
    <property type="match status" value="1"/>
</dbReference>
<sequence>MAVAVSQLSSKRATVLLKPRLLTQIAVRSSASNPQSLYETRKHNGSPVKPFEELPGTPLGFFRNMVFNIRNVLNGEFNKPFNMLSRFKKEYGPIWRQQFGSIVFIMLTDVIDIEKVCRHEGKYPRRVEFSPWVLARSDLKEDMGVLLSEGADWHRNRVALSKRMLRPKQVATYTDPVNDVITDMLAKIERTRTSANENNLVPDIENILFSWALDSACSVILSKKMGLLDDKPHPEAHRFIQSVHDVFSTTLLLFVVPATIQKFLRTPIWRKHVTAWDNIFTTAKKLIDVRVDEIVKLGATGDVDFLTYMVGRKSLSSSEIYADATELLMAAVDTTSSAFIWTLYNVARHPQVQEALYEEVNRVIPKGKIPTHEDINKLPYLKAILKETTRLYPPVVNVSRILETDIVVSGYNVPAGTALNMAIWMVARDPQYFDDPDKFKPERWLREENESFNGFKLLPFGFGPRMCIGKRLAELEIHLALARISQKYILESTTDVEATMTMLQIPDRPLNLRFIDRGT</sequence>
<dbReference type="InterPro" id="IPR050479">
    <property type="entry name" value="CYP11_CYP27_families"/>
</dbReference>
<dbReference type="PROSITE" id="PS00086">
    <property type="entry name" value="CYTOCHROME_P450"/>
    <property type="match status" value="1"/>
</dbReference>
<name>A0ABM0GIX2_SACKO</name>
<keyword evidence="7 8" id="KW-0503">Monooxygenase</keyword>
<dbReference type="GeneID" id="100370591"/>
<dbReference type="Proteomes" id="UP000694865">
    <property type="component" value="Unplaced"/>
</dbReference>
<evidence type="ECO:0000256" key="8">
    <source>
        <dbReference type="RuleBase" id="RU000461"/>
    </source>
</evidence>
<reference evidence="10" key="1">
    <citation type="submission" date="2025-08" db="UniProtKB">
        <authorList>
            <consortium name="RefSeq"/>
        </authorList>
    </citation>
    <scope>IDENTIFICATION</scope>
    <source>
        <tissue evidence="10">Testes</tissue>
    </source>
</reference>
<organism evidence="9 10">
    <name type="scientific">Saccoglossus kowalevskii</name>
    <name type="common">Acorn worm</name>
    <dbReference type="NCBI Taxonomy" id="10224"/>
    <lineage>
        <taxon>Eukaryota</taxon>
        <taxon>Metazoa</taxon>
        <taxon>Hemichordata</taxon>
        <taxon>Enteropneusta</taxon>
        <taxon>Harrimaniidae</taxon>
        <taxon>Saccoglossus</taxon>
    </lineage>
</organism>
<dbReference type="InterPro" id="IPR001128">
    <property type="entry name" value="Cyt_P450"/>
</dbReference>
<dbReference type="PANTHER" id="PTHR24279">
    <property type="entry name" value="CYTOCHROME P450"/>
    <property type="match status" value="1"/>
</dbReference>
<protein>
    <submittedName>
        <fullName evidence="10">1,25-dihydroxyvitamin D(3) 24-hydroxylase, mitochondrial-like</fullName>
    </submittedName>
</protein>
<dbReference type="Pfam" id="PF00067">
    <property type="entry name" value="p450"/>
    <property type="match status" value="1"/>
</dbReference>
<dbReference type="RefSeq" id="XP_002730846.1">
    <property type="nucleotide sequence ID" value="XM_002730800.1"/>
</dbReference>
<comment type="cofactor">
    <cofactor evidence="1">
        <name>heme</name>
        <dbReference type="ChEBI" id="CHEBI:30413"/>
    </cofactor>
</comment>
<gene>
    <name evidence="10" type="primary">LOC100370591</name>
</gene>
<comment type="similarity">
    <text evidence="2 8">Belongs to the cytochrome P450 family.</text>
</comment>
<dbReference type="InterPro" id="IPR002401">
    <property type="entry name" value="Cyt_P450_E_grp-I"/>
</dbReference>
<keyword evidence="5 8" id="KW-0560">Oxidoreductase</keyword>
<proteinExistence type="inferred from homology"/>
<dbReference type="PANTHER" id="PTHR24279:SF120">
    <property type="entry name" value="CYTOCHROME P450"/>
    <property type="match status" value="1"/>
</dbReference>
<evidence type="ECO:0000256" key="7">
    <source>
        <dbReference type="ARBA" id="ARBA00023033"/>
    </source>
</evidence>
<dbReference type="PRINTS" id="PR00385">
    <property type="entry name" value="P450"/>
</dbReference>
<keyword evidence="3 8" id="KW-0349">Heme</keyword>
<evidence type="ECO:0000256" key="3">
    <source>
        <dbReference type="ARBA" id="ARBA00022617"/>
    </source>
</evidence>
<keyword evidence="4 8" id="KW-0479">Metal-binding</keyword>
<accession>A0ABM0GIX2</accession>
<dbReference type="CDD" id="cd11054">
    <property type="entry name" value="CYP24A1-like"/>
    <property type="match status" value="1"/>
</dbReference>
<dbReference type="SUPFAM" id="SSF48264">
    <property type="entry name" value="Cytochrome P450"/>
    <property type="match status" value="1"/>
</dbReference>
<evidence type="ECO:0000256" key="6">
    <source>
        <dbReference type="ARBA" id="ARBA00023004"/>
    </source>
</evidence>